<dbReference type="Proteomes" id="UP000265581">
    <property type="component" value="Unassembled WGS sequence"/>
</dbReference>
<dbReference type="AlphaFoldDB" id="A0A371P520"/>
<feature type="compositionally biased region" description="Polar residues" evidence="1">
    <location>
        <begin position="13"/>
        <end position="22"/>
    </location>
</feature>
<dbReference type="OrthoDB" id="5177627at2"/>
<evidence type="ECO:0000313" key="4">
    <source>
        <dbReference type="Proteomes" id="UP000265581"/>
    </source>
</evidence>
<dbReference type="InterPro" id="IPR003870">
    <property type="entry name" value="DUF222"/>
</dbReference>
<feature type="region of interest" description="Disordered" evidence="1">
    <location>
        <begin position="1"/>
        <end position="22"/>
    </location>
</feature>
<keyword evidence="4" id="KW-1185">Reference proteome</keyword>
<comment type="caution">
    <text evidence="3">The sequence shown here is derived from an EMBL/GenBank/DDBJ whole genome shotgun (WGS) entry which is preliminary data.</text>
</comment>
<reference evidence="3 4" key="1">
    <citation type="submission" date="2018-08" db="EMBL/GenBank/DDBJ databases">
        <title>Aeromicrobium sp. M2KJ-4, whole genome shotgun sequence.</title>
        <authorList>
            <person name="Tuo L."/>
        </authorList>
    </citation>
    <scope>NUCLEOTIDE SEQUENCE [LARGE SCALE GENOMIC DNA]</scope>
    <source>
        <strain evidence="3 4">M2KJ-4</strain>
    </source>
</reference>
<evidence type="ECO:0000256" key="1">
    <source>
        <dbReference type="SAM" id="MobiDB-lite"/>
    </source>
</evidence>
<dbReference type="Pfam" id="PF02720">
    <property type="entry name" value="DUF222"/>
    <property type="match status" value="1"/>
</dbReference>
<evidence type="ECO:0000259" key="2">
    <source>
        <dbReference type="Pfam" id="PF02720"/>
    </source>
</evidence>
<accession>A0A371P520</accession>
<protein>
    <submittedName>
        <fullName evidence="3">DUF222 domain-containing protein</fullName>
    </submittedName>
</protein>
<name>A0A371P520_9ACTN</name>
<sequence length="157" mass="17459">MVIDVDDLRTEAGTATNTSGTTMSARAQRMACNAHLVALLLDGDSKVIDHGTTKRLYDRHQRLILATRDGGCVFPRVLTMTDRREAGARAKPAAARHEPLVRRGTNRAPHHHLVHEGRWTARMAPDGIVEIIPPPDIDPTRTPQRHSRFTRQQPRAG</sequence>
<feature type="compositionally biased region" description="Basic and acidic residues" evidence="1">
    <location>
        <begin position="1"/>
        <end position="10"/>
    </location>
</feature>
<feature type="region of interest" description="Disordered" evidence="1">
    <location>
        <begin position="133"/>
        <end position="157"/>
    </location>
</feature>
<dbReference type="RefSeq" id="WP_119705217.1">
    <property type="nucleotide sequence ID" value="NZ_JBHSOI010000002.1"/>
</dbReference>
<gene>
    <name evidence="3" type="ORF">DX116_16070</name>
</gene>
<evidence type="ECO:0000313" key="3">
    <source>
        <dbReference type="EMBL" id="REK70630.1"/>
    </source>
</evidence>
<organism evidence="3 4">
    <name type="scientific">Aeromicrobium endophyticum</name>
    <dbReference type="NCBI Taxonomy" id="2292704"/>
    <lineage>
        <taxon>Bacteria</taxon>
        <taxon>Bacillati</taxon>
        <taxon>Actinomycetota</taxon>
        <taxon>Actinomycetes</taxon>
        <taxon>Propionibacteriales</taxon>
        <taxon>Nocardioidaceae</taxon>
        <taxon>Aeromicrobium</taxon>
    </lineage>
</organism>
<feature type="domain" description="DUF222" evidence="2">
    <location>
        <begin position="3"/>
        <end position="69"/>
    </location>
</feature>
<dbReference type="EMBL" id="QUBR01000002">
    <property type="protein sequence ID" value="REK70630.1"/>
    <property type="molecule type" value="Genomic_DNA"/>
</dbReference>
<proteinExistence type="predicted"/>